<dbReference type="EMBL" id="CYKH01000220">
    <property type="protein sequence ID" value="CUE97333.1"/>
    <property type="molecule type" value="Genomic_DNA"/>
</dbReference>
<keyword evidence="3" id="KW-1185">Reference proteome</keyword>
<dbReference type="VEuPathDB" id="TriTrypDB:BSAL_57830"/>
<name>A0A0S4INX7_BODSA</name>
<sequence>MLQKSRNKLHVDNLNKFDFFTCSVQREIQFNNNMRLLKFVNGDAPQTTASMRFDGKQMTFPGLKKSWKVVNQQTVSGCYWLLDDNGNPVCQLNDVVVLKGEMDNNVQPAPLRDDHVVGVDFRTKVGRLMESSRAEYGSTFKTAAANAAVQMNAEEEREKRQERTRRERAAVADQVERGEELVMKKSRKDSAADKKSKH</sequence>
<feature type="region of interest" description="Disordered" evidence="1">
    <location>
        <begin position="152"/>
        <end position="198"/>
    </location>
</feature>
<evidence type="ECO:0000313" key="2">
    <source>
        <dbReference type="EMBL" id="CUE97333.1"/>
    </source>
</evidence>
<proteinExistence type="predicted"/>
<dbReference type="AlphaFoldDB" id="A0A0S4INX7"/>
<dbReference type="Proteomes" id="UP000051952">
    <property type="component" value="Unassembled WGS sequence"/>
</dbReference>
<protein>
    <submittedName>
        <fullName evidence="2">Uncharacterized protein</fullName>
    </submittedName>
</protein>
<dbReference type="OMA" id="GCYWLLD"/>
<reference evidence="3" key="1">
    <citation type="submission" date="2015-09" db="EMBL/GenBank/DDBJ databases">
        <authorList>
            <consortium name="Pathogen Informatics"/>
        </authorList>
    </citation>
    <scope>NUCLEOTIDE SEQUENCE [LARGE SCALE GENOMIC DNA]</scope>
    <source>
        <strain evidence="3">Lake Konstanz</strain>
    </source>
</reference>
<organism evidence="2 3">
    <name type="scientific">Bodo saltans</name>
    <name type="common">Flagellated protozoan</name>
    <dbReference type="NCBI Taxonomy" id="75058"/>
    <lineage>
        <taxon>Eukaryota</taxon>
        <taxon>Discoba</taxon>
        <taxon>Euglenozoa</taxon>
        <taxon>Kinetoplastea</taxon>
        <taxon>Metakinetoplastina</taxon>
        <taxon>Eubodonida</taxon>
        <taxon>Bodonidae</taxon>
        <taxon>Bodo</taxon>
    </lineage>
</organism>
<dbReference type="OrthoDB" id="272328at2759"/>
<gene>
    <name evidence="2" type="ORF">BSAL_57830</name>
</gene>
<accession>A0A0S4INX7</accession>
<evidence type="ECO:0000313" key="3">
    <source>
        <dbReference type="Proteomes" id="UP000051952"/>
    </source>
</evidence>
<feature type="compositionally biased region" description="Basic and acidic residues" evidence="1">
    <location>
        <begin position="154"/>
        <end position="198"/>
    </location>
</feature>
<evidence type="ECO:0000256" key="1">
    <source>
        <dbReference type="SAM" id="MobiDB-lite"/>
    </source>
</evidence>